<keyword evidence="9" id="KW-1185">Reference proteome</keyword>
<dbReference type="Pfam" id="PF07443">
    <property type="entry name" value="HARP"/>
    <property type="match status" value="1"/>
</dbReference>
<evidence type="ECO:0000313" key="9">
    <source>
        <dbReference type="Proteomes" id="UP000694865"/>
    </source>
</evidence>
<evidence type="ECO:0000313" key="10">
    <source>
        <dbReference type="RefSeq" id="XP_006814094.1"/>
    </source>
</evidence>
<feature type="compositionally biased region" description="Polar residues" evidence="5">
    <location>
        <begin position="122"/>
        <end position="139"/>
    </location>
</feature>
<dbReference type="PROSITE" id="PS51194">
    <property type="entry name" value="HELICASE_CTER"/>
    <property type="match status" value="1"/>
</dbReference>
<dbReference type="InterPro" id="IPR001650">
    <property type="entry name" value="Helicase_C-like"/>
</dbReference>
<keyword evidence="3" id="KW-0539">Nucleus</keyword>
<evidence type="ECO:0000256" key="5">
    <source>
        <dbReference type="SAM" id="MobiDB-lite"/>
    </source>
</evidence>
<dbReference type="PANTHER" id="PTHR45766">
    <property type="entry name" value="DNA ANNEALING HELICASE AND ENDONUCLEASE ZRANB3 FAMILY MEMBER"/>
    <property type="match status" value="1"/>
</dbReference>
<proteinExistence type="inferred from homology"/>
<feature type="compositionally biased region" description="Gly residues" evidence="5">
    <location>
        <begin position="978"/>
        <end position="995"/>
    </location>
</feature>
<feature type="domain" description="Helicase C-terminal" evidence="7">
    <location>
        <begin position="656"/>
        <end position="814"/>
    </location>
</feature>
<dbReference type="RefSeq" id="XP_006814094.1">
    <property type="nucleotide sequence ID" value="XM_006814031.1"/>
</dbReference>
<feature type="compositionally biased region" description="Polar residues" evidence="5">
    <location>
        <begin position="235"/>
        <end position="256"/>
    </location>
</feature>
<feature type="compositionally biased region" description="Gly residues" evidence="5">
    <location>
        <begin position="1009"/>
        <end position="1018"/>
    </location>
</feature>
<feature type="compositionally biased region" description="Low complexity" evidence="5">
    <location>
        <begin position="10"/>
        <end position="21"/>
    </location>
</feature>
<dbReference type="CDD" id="cd18010">
    <property type="entry name" value="DEXHc_HARP_SMARCAL1"/>
    <property type="match status" value="1"/>
</dbReference>
<reference evidence="10" key="1">
    <citation type="submission" date="2025-08" db="UniProtKB">
        <authorList>
            <consortium name="RefSeq"/>
        </authorList>
    </citation>
    <scope>IDENTIFICATION</scope>
    <source>
        <tissue evidence="10">Testes</tissue>
    </source>
</reference>
<evidence type="ECO:0000259" key="8">
    <source>
        <dbReference type="PROSITE" id="PS51467"/>
    </source>
</evidence>
<dbReference type="Gene3D" id="3.40.50.10810">
    <property type="entry name" value="Tandem AAA-ATPase domain"/>
    <property type="match status" value="1"/>
</dbReference>
<protein>
    <submittedName>
        <fullName evidence="10">SWI/SNF-related matrix-associated actin-dependent regulator of chromatin subfamily A-like protein 1-like</fullName>
    </submittedName>
</protein>
<feature type="compositionally biased region" description="Polar residues" evidence="5">
    <location>
        <begin position="954"/>
        <end position="973"/>
    </location>
</feature>
<evidence type="ECO:0000259" key="7">
    <source>
        <dbReference type="PROSITE" id="PS51194"/>
    </source>
</evidence>
<dbReference type="SMART" id="SM00487">
    <property type="entry name" value="DEXDc"/>
    <property type="match status" value="1"/>
</dbReference>
<feature type="domain" description="Helicase ATP-binding" evidence="6">
    <location>
        <begin position="390"/>
        <end position="546"/>
    </location>
</feature>
<dbReference type="InterPro" id="IPR010003">
    <property type="entry name" value="HARP_dom"/>
</dbReference>
<feature type="region of interest" description="Disordered" evidence="5">
    <location>
        <begin position="110"/>
        <end position="139"/>
    </location>
</feature>
<dbReference type="InterPro" id="IPR014001">
    <property type="entry name" value="Helicase_ATP-bd"/>
</dbReference>
<dbReference type="Gene3D" id="3.40.50.300">
    <property type="entry name" value="P-loop containing nucleotide triphosphate hydrolases"/>
    <property type="match status" value="1"/>
</dbReference>
<comment type="subcellular location">
    <subcellularLocation>
        <location evidence="1">Nucleus</location>
    </subcellularLocation>
</comment>
<dbReference type="Pfam" id="PF00176">
    <property type="entry name" value="SNF2-rel_dom"/>
    <property type="match status" value="1"/>
</dbReference>
<evidence type="ECO:0000256" key="2">
    <source>
        <dbReference type="ARBA" id="ARBA00022801"/>
    </source>
</evidence>
<name>A0ABM0M253_SACKO</name>
<comment type="similarity">
    <text evidence="4">Belongs to the SNF2/RAD54 helicase family. SMARCAL1 subfamily.</text>
</comment>
<dbReference type="GeneID" id="100372661"/>
<accession>A0ABM0M253</accession>
<evidence type="ECO:0000256" key="1">
    <source>
        <dbReference type="ARBA" id="ARBA00004123"/>
    </source>
</evidence>
<feature type="region of interest" description="Disordered" evidence="5">
    <location>
        <begin position="1009"/>
        <end position="1031"/>
    </location>
</feature>
<dbReference type="InterPro" id="IPR000330">
    <property type="entry name" value="SNF2_N"/>
</dbReference>
<keyword evidence="2" id="KW-0378">Hydrolase</keyword>
<dbReference type="Pfam" id="PF00271">
    <property type="entry name" value="Helicase_C"/>
    <property type="match status" value="1"/>
</dbReference>
<dbReference type="PANTHER" id="PTHR45766:SF6">
    <property type="entry name" value="SWI_SNF-RELATED MATRIX-ASSOCIATED ACTIN-DEPENDENT REGULATOR OF CHROMATIN SUBFAMILY A-LIKE PROTEIN 1"/>
    <property type="match status" value="1"/>
</dbReference>
<dbReference type="Proteomes" id="UP000694865">
    <property type="component" value="Unplaced"/>
</dbReference>
<evidence type="ECO:0000256" key="4">
    <source>
        <dbReference type="PROSITE-ProRule" id="PRU00800"/>
    </source>
</evidence>
<evidence type="ECO:0000256" key="3">
    <source>
        <dbReference type="ARBA" id="ARBA00023242"/>
    </source>
</evidence>
<dbReference type="CDD" id="cd18793">
    <property type="entry name" value="SF2_C_SNF"/>
    <property type="match status" value="1"/>
</dbReference>
<feature type="domain" description="HARP" evidence="8">
    <location>
        <begin position="275"/>
        <end position="345"/>
    </location>
</feature>
<dbReference type="SUPFAM" id="SSF52540">
    <property type="entry name" value="P-loop containing nucleoside triphosphate hydrolases"/>
    <property type="match status" value="2"/>
</dbReference>
<feature type="region of interest" description="Disordered" evidence="5">
    <location>
        <begin position="1182"/>
        <end position="1201"/>
    </location>
</feature>
<feature type="region of interest" description="Disordered" evidence="5">
    <location>
        <begin position="1"/>
        <end position="21"/>
    </location>
</feature>
<evidence type="ECO:0000259" key="6">
    <source>
        <dbReference type="PROSITE" id="PS51192"/>
    </source>
</evidence>
<dbReference type="InterPro" id="IPR038718">
    <property type="entry name" value="SNF2-like_sf"/>
</dbReference>
<dbReference type="PROSITE" id="PS51467">
    <property type="entry name" value="HARP"/>
    <property type="match status" value="1"/>
</dbReference>
<gene>
    <name evidence="10" type="primary">LOC100372661</name>
</gene>
<dbReference type="InterPro" id="IPR049730">
    <property type="entry name" value="SNF2/RAD54-like_C"/>
</dbReference>
<feature type="region of interest" description="Disordered" evidence="5">
    <location>
        <begin position="954"/>
        <end position="995"/>
    </location>
</feature>
<organism evidence="9 10">
    <name type="scientific">Saccoglossus kowalevskii</name>
    <name type="common">Acorn worm</name>
    <dbReference type="NCBI Taxonomy" id="10224"/>
    <lineage>
        <taxon>Eukaryota</taxon>
        <taxon>Metazoa</taxon>
        <taxon>Hemichordata</taxon>
        <taxon>Enteropneusta</taxon>
        <taxon>Harrimaniidae</taxon>
        <taxon>Saccoglossus</taxon>
    </lineage>
</organism>
<dbReference type="PROSITE" id="PS51192">
    <property type="entry name" value="HELICASE_ATP_BIND_1"/>
    <property type="match status" value="1"/>
</dbReference>
<sequence length="1201" mass="132636">MRSLENDIMSSSSELSKQQLQRIEENKRKALAKRAERLKQVGCNKYASLPQTKQLPVYPQKQALSSAAATSVPTSQFKSQPVAVTSVPHPQFKSQPAAVTSVPHPQFKSQPAAVASVPHPQFKSQPVTVSSAPPSQFKSQPLACTQQNSQFRSTNSQFLQKTSSLVKNTAHQSRGNQSQFVKCSIPAMTATHRQHVQDNVQFSSKSLESSKTLSVESAKTAIKFTGGIKSFYSSSNKPNGNVKKSTSHQSWQSKNHGNTDNRKGSVLNSLDMYLGNKTVTGCCELMTRDRFVVDVAYDKQLIEVFKMMESKEYDASTKKWNFALKDYRNLMDAIKPLSVDIEPLPNAVLRTFHAQLNGRDVTRQIPEHNLNNVDSKLVNTLMPFQKEGVNFVISRNGRALLADDMGLGKTMQSICIACYYRTEWPVLIVVPSSVKLTWAEAFKKWVPSLDPEQINVVNTKKDIATSGLVNIISYDMMSRKAEELKTKRFQVVIMDESHSLKNFKTARTKAAMPLLKTAPRVVLLSGTPALSRPSELYTQITAIDPKLFPLFQDFGVRYCDGHQNNWGWDFSGSSHMTELQVLLQEKIMIRRLKKNVLLQLPSKTRQMIVMDPGVVKTQSSSLKAAANKMSKALSKKEQRGALLQYFSETGAAKIPAIRRYMFDLLDGDHKFLMFAHHQSLLDALCTALTEKKYNFIRIDGSTTSDQRKVLCDQFQDDVDCKVAILSITAASTGITLHSACLVVFAELFWNPGVLVQAEDRVYRIGQKNSVNIQYLVARETADDFIWPLVQEKLDVLSKAGLTKDDFSQADTKRFKNVENAKTGAPKVKFVKKKKKVAKIAAHLATITEPLLGLEFITEHQKEDESVEERYVCEMCSAKCDPRTLVPHLLGIKHRIGFMKQHDKTLLEEILKPEANLKKSEQNVKILEIAKKIESEIGRKEVQVKVELNPFYNPTVTQQPAKRQLDNQQQTGYNKAQRVGGGRGGRGGYSGGRGGRGAYGGTGGTGGGYNNYGQGGNRGRGQKQDYNGGQSSYLGGSYNTNYSTNTFREDYNNLNKGNEDRWSAGNVNRGSSFDSFYDDKTRGSGFNDTDRFGYGGSGSVGFGGSGSVGFGGASRYSASGTGFSAGFSGGDSREAPSMSNLLKDLSKCVVRNEEDAAIALQVSNALTQALLNYRTQGMTNEYGGSSDGSGLGMMGHQSSSLL</sequence>
<dbReference type="InterPro" id="IPR027417">
    <property type="entry name" value="P-loop_NTPase"/>
</dbReference>
<feature type="region of interest" description="Disordered" evidence="5">
    <location>
        <begin position="235"/>
        <end position="264"/>
    </location>
</feature>
<dbReference type="SMART" id="SM00490">
    <property type="entry name" value="HELICc"/>
    <property type="match status" value="1"/>
</dbReference>